<gene>
    <name evidence="1" type="ORF">NMK_1064</name>
</gene>
<dbReference type="Proteomes" id="UP000245081">
    <property type="component" value="Unassembled WGS sequence"/>
</dbReference>
<dbReference type="AlphaFoldDB" id="A0A2R5FA49"/>
<dbReference type="EMBL" id="BDOQ01000003">
    <property type="protein sequence ID" value="GBG13514.1"/>
    <property type="molecule type" value="Genomic_DNA"/>
</dbReference>
<evidence type="ECO:0000313" key="2">
    <source>
        <dbReference type="Proteomes" id="UP000245081"/>
    </source>
</evidence>
<sequence length="455" mass="50508">MPYNRERGSKSGHMDLVKNPDVESFLQNCDYMREPSEADGQEIAKAFIPAPESDKLPQKVVASDASPYSEPLTDKFPSTQLGYVKVSLVLVDLKEFDALTQPGTRYVDPFKAAKLHRNANGIAFTLPGSNIRYKGAKTVRDGFRKAVYEQYKDGRTNFKADGAYSLADTLLHISGGRIDIDKCPSCGEAHPSSFLFNAVNSVLSCPACNEEVYLTDKLRLHEQLSDFGDNASAMTRFMNVTEHLLVASCVRTLLDVDPVGLSNMGFIVDGPLAIFGQPAKIHAPLMAFYHRVSTELIRRGLTPPVIVGLQKDGQVMEHARAINRFVQPGMYRPVDDDYRAEFIRGNEMLNLNFGHETYYGQDFILKTESGRIFTVGVPYPFPNKLNPADFSKKKVDTTNYGDALARAFALIRYFEFDLYENAVVPIALAHRHASISLVPGGKVLDLVTRAGLNVH</sequence>
<reference evidence="1 2" key="1">
    <citation type="journal article" date="2018" name="Environ. Microbiol.">
        <title>Isolation and genomic characterization of Novimethylophilus kurashikiensis gen. nov. sp. nov., a new lanthanide-dependent methylotrophic species of Methylophilaceae.</title>
        <authorList>
            <person name="Lv H."/>
            <person name="Sahin N."/>
            <person name="Tani A."/>
        </authorList>
    </citation>
    <scope>NUCLEOTIDE SEQUENCE [LARGE SCALE GENOMIC DNA]</scope>
    <source>
        <strain evidence="1 2">La2-4</strain>
    </source>
</reference>
<comment type="caution">
    <text evidence="1">The sequence shown here is derived from an EMBL/GenBank/DDBJ whole genome shotgun (WGS) entry which is preliminary data.</text>
</comment>
<dbReference type="RefSeq" id="WP_109014705.1">
    <property type="nucleotide sequence ID" value="NZ_BDOQ01000003.1"/>
</dbReference>
<evidence type="ECO:0008006" key="3">
    <source>
        <dbReference type="Google" id="ProtNLM"/>
    </source>
</evidence>
<accession>A0A2R5FA49</accession>
<organism evidence="1 2">
    <name type="scientific">Novimethylophilus kurashikiensis</name>
    <dbReference type="NCBI Taxonomy" id="1825523"/>
    <lineage>
        <taxon>Bacteria</taxon>
        <taxon>Pseudomonadati</taxon>
        <taxon>Pseudomonadota</taxon>
        <taxon>Betaproteobacteria</taxon>
        <taxon>Nitrosomonadales</taxon>
        <taxon>Methylophilaceae</taxon>
        <taxon>Novimethylophilus</taxon>
    </lineage>
</organism>
<keyword evidence="2" id="KW-1185">Reference proteome</keyword>
<protein>
    <recommendedName>
        <fullName evidence="3">NurA domain-containing protein</fullName>
    </recommendedName>
</protein>
<evidence type="ECO:0000313" key="1">
    <source>
        <dbReference type="EMBL" id="GBG13514.1"/>
    </source>
</evidence>
<name>A0A2R5FA49_9PROT</name>
<proteinExistence type="predicted"/>
<dbReference type="OrthoDB" id="63920at2"/>